<dbReference type="PANTHER" id="PTHR34467:SF1">
    <property type="entry name" value="OS05G0542300 PROTEIN"/>
    <property type="match status" value="1"/>
</dbReference>
<dbReference type="PANTHER" id="PTHR34467">
    <property type="entry name" value="TRANSMEMBRANE PROTEIN"/>
    <property type="match status" value="1"/>
</dbReference>
<feature type="region of interest" description="Disordered" evidence="1">
    <location>
        <begin position="51"/>
        <end position="73"/>
    </location>
</feature>
<feature type="signal peptide" evidence="2">
    <location>
        <begin position="1"/>
        <end position="21"/>
    </location>
</feature>
<evidence type="ECO:0000256" key="2">
    <source>
        <dbReference type="SAM" id="SignalP"/>
    </source>
</evidence>
<dbReference type="AlphaFoldDB" id="A0A822XE78"/>
<accession>A0A822XE78</accession>
<dbReference type="EMBL" id="DUZY01000001">
    <property type="protein sequence ID" value="DAD17963.1"/>
    <property type="molecule type" value="Genomic_DNA"/>
</dbReference>
<reference evidence="3 4" key="1">
    <citation type="journal article" date="2020" name="Mol. Biol. Evol.">
        <title>Distinct Expression and Methylation Patterns for Genes with Different Fates following a Single Whole-Genome Duplication in Flowering Plants.</title>
        <authorList>
            <person name="Shi T."/>
            <person name="Rahmani R.S."/>
            <person name="Gugger P.F."/>
            <person name="Wang M."/>
            <person name="Li H."/>
            <person name="Zhang Y."/>
            <person name="Li Z."/>
            <person name="Wang Q."/>
            <person name="Van de Peer Y."/>
            <person name="Marchal K."/>
            <person name="Chen J."/>
        </authorList>
    </citation>
    <scope>NUCLEOTIDE SEQUENCE [LARGE SCALE GENOMIC DNA]</scope>
    <source>
        <tissue evidence="3">Leaf</tissue>
    </source>
</reference>
<evidence type="ECO:0000313" key="3">
    <source>
        <dbReference type="EMBL" id="DAD17963.1"/>
    </source>
</evidence>
<feature type="chain" id="PRO_5033066801" evidence="2">
    <location>
        <begin position="22"/>
        <end position="73"/>
    </location>
</feature>
<keyword evidence="2" id="KW-0732">Signal</keyword>
<dbReference type="Proteomes" id="UP000607653">
    <property type="component" value="Unassembled WGS sequence"/>
</dbReference>
<evidence type="ECO:0000313" key="4">
    <source>
        <dbReference type="Proteomes" id="UP000607653"/>
    </source>
</evidence>
<evidence type="ECO:0000256" key="1">
    <source>
        <dbReference type="SAM" id="MobiDB-lite"/>
    </source>
</evidence>
<gene>
    <name evidence="3" type="ORF">HUJ06_019426</name>
</gene>
<protein>
    <submittedName>
        <fullName evidence="3">Uncharacterized protein</fullName>
    </submittedName>
</protein>
<comment type="caution">
    <text evidence="3">The sequence shown here is derived from an EMBL/GenBank/DDBJ whole genome shotgun (WGS) entry which is preliminary data.</text>
</comment>
<proteinExistence type="predicted"/>
<keyword evidence="4" id="KW-1185">Reference proteome</keyword>
<name>A0A822XE78_NELNU</name>
<organism evidence="3 4">
    <name type="scientific">Nelumbo nucifera</name>
    <name type="common">Sacred lotus</name>
    <dbReference type="NCBI Taxonomy" id="4432"/>
    <lineage>
        <taxon>Eukaryota</taxon>
        <taxon>Viridiplantae</taxon>
        <taxon>Streptophyta</taxon>
        <taxon>Embryophyta</taxon>
        <taxon>Tracheophyta</taxon>
        <taxon>Spermatophyta</taxon>
        <taxon>Magnoliopsida</taxon>
        <taxon>Proteales</taxon>
        <taxon>Nelumbonaceae</taxon>
        <taxon>Nelumbo</taxon>
    </lineage>
</organism>
<sequence length="73" mass="7999">MVNTCMFGPDFLLYCFLLTHANNFVVKGGSVQVVKTRKLMTVVTAVQDYDYAEPNPKHDPRKGKPGSGGPNTP</sequence>